<reference evidence="2" key="1">
    <citation type="submission" date="2022-09" db="EMBL/GenBank/DDBJ databases">
        <title>Complete genome sequence of Vulcanisaeta souniana.</title>
        <authorList>
            <person name="Kato S."/>
            <person name="Itoh T."/>
            <person name="Ohkuma M."/>
        </authorList>
    </citation>
    <scope>NUCLEOTIDE SEQUENCE [LARGE SCALE GENOMIC DNA]</scope>
    <source>
        <strain evidence="2">JCM 11219</strain>
    </source>
</reference>
<evidence type="ECO:0000313" key="2">
    <source>
        <dbReference type="Proteomes" id="UP001060771"/>
    </source>
</evidence>
<dbReference type="Proteomes" id="UP001060771">
    <property type="component" value="Chromosome"/>
</dbReference>
<sequence>MQVIGFMDFRDVPINECPIKYLDTLHLILFILYKRAERCSNLNLNCMDLPILATTPLLTRNCDRNEVHKFFRRMRRIVEKLGGEIEIFRLGKLSASLSIEFGTGSIKVHDTYIVNDNDCEKVQCVTVNNVTTLYMRLIIRMSEKNLVVLNVPDIIVWLAKVHGLNTMYSALNFVHNYVENGTFTDDLDRVLEIIKAWGVNMNRDSFVNATLPGRRSLTALREILSTST</sequence>
<gene>
    <name evidence="1" type="ORF">Vsou_24690</name>
</gene>
<organism evidence="1 2">
    <name type="scientific">Vulcanisaeta souniana JCM 11219</name>
    <dbReference type="NCBI Taxonomy" id="1293586"/>
    <lineage>
        <taxon>Archaea</taxon>
        <taxon>Thermoproteota</taxon>
        <taxon>Thermoprotei</taxon>
        <taxon>Thermoproteales</taxon>
        <taxon>Thermoproteaceae</taxon>
        <taxon>Vulcanisaeta</taxon>
    </lineage>
</organism>
<keyword evidence="2" id="KW-1185">Reference proteome</keyword>
<dbReference type="RefSeq" id="WP_229709787.1">
    <property type="nucleotide sequence ID" value="NZ_BMNM01000004.1"/>
</dbReference>
<proteinExistence type="predicted"/>
<protein>
    <submittedName>
        <fullName evidence="1">Uncharacterized protein</fullName>
    </submittedName>
</protein>
<dbReference type="EMBL" id="AP026830">
    <property type="protein sequence ID" value="BDR93376.1"/>
    <property type="molecule type" value="Genomic_DNA"/>
</dbReference>
<accession>A0ABM8BQQ8</accession>
<evidence type="ECO:0000313" key="1">
    <source>
        <dbReference type="EMBL" id="BDR93376.1"/>
    </source>
</evidence>
<name>A0ABM8BQQ8_9CREN</name>